<gene>
    <name evidence="12" type="ORF">NQ315_004091</name>
</gene>
<dbReference type="GO" id="GO:0016758">
    <property type="term" value="F:hexosyltransferase activity"/>
    <property type="evidence" value="ECO:0007669"/>
    <property type="project" value="InterPro"/>
</dbReference>
<evidence type="ECO:0000256" key="8">
    <source>
        <dbReference type="ARBA" id="ARBA00023034"/>
    </source>
</evidence>
<dbReference type="AlphaFoldDB" id="A0AAV8W6A7"/>
<keyword evidence="6" id="KW-0735">Signal-anchor</keyword>
<comment type="similarity">
    <text evidence="2 11">Belongs to the glycosyltransferase 31 family.</text>
</comment>
<dbReference type="EC" id="2.4.1.-" evidence="11"/>
<dbReference type="Pfam" id="PF01762">
    <property type="entry name" value="Galactosyl_T"/>
    <property type="match status" value="1"/>
</dbReference>
<proteinExistence type="inferred from homology"/>
<keyword evidence="5" id="KW-0812">Transmembrane</keyword>
<protein>
    <recommendedName>
        <fullName evidence="11">Hexosyltransferase</fullName>
        <ecNumber evidence="11">2.4.1.-</ecNumber>
    </recommendedName>
</protein>
<evidence type="ECO:0000256" key="4">
    <source>
        <dbReference type="ARBA" id="ARBA00022679"/>
    </source>
</evidence>
<dbReference type="FunFam" id="3.90.550.50:FF:000001">
    <property type="entry name" value="Hexosyltransferase"/>
    <property type="match status" value="1"/>
</dbReference>
<keyword evidence="13" id="KW-1185">Reference proteome</keyword>
<evidence type="ECO:0000313" key="13">
    <source>
        <dbReference type="Proteomes" id="UP001159042"/>
    </source>
</evidence>
<dbReference type="Gene3D" id="3.90.550.50">
    <property type="match status" value="1"/>
</dbReference>
<keyword evidence="3 11" id="KW-0328">Glycosyltransferase</keyword>
<keyword evidence="4" id="KW-0808">Transferase</keyword>
<accession>A0AAV8W6A7</accession>
<dbReference type="Proteomes" id="UP001159042">
    <property type="component" value="Unassembled WGS sequence"/>
</dbReference>
<evidence type="ECO:0000256" key="5">
    <source>
        <dbReference type="ARBA" id="ARBA00022692"/>
    </source>
</evidence>
<evidence type="ECO:0000256" key="7">
    <source>
        <dbReference type="ARBA" id="ARBA00022989"/>
    </source>
</evidence>
<evidence type="ECO:0000256" key="2">
    <source>
        <dbReference type="ARBA" id="ARBA00008661"/>
    </source>
</evidence>
<sequence length="313" mass="36943">MFRRTTVYSLYTKNSSGFSYPTQELPTADYNQLINLTFSFSVLNLVCNESSPMLLVLVHSSPKNFAKRKTIRDTWGKNEENVKILFMLGTVNSSDLQRSLEEENRLHNDFVQGNFLDTYRNITYKHVMVFKYVIYHCPQAKYILKTDDDVFVNMPMMKTFLSIDLSPYGANKLLFCTPRKHKKVLRTYRSKWRVSFAEYPNRNYPTYCPGWNLLYSPDVIFALYKEAQKAEYFWIDDIHITGTLAEKIHIIHTDIEPLVISREDLRYVVDDFTYNITKPFLYGRANLEEKQIRALWKFVTTHSMPKTVFEDVL</sequence>
<keyword evidence="10" id="KW-0325">Glycoprotein</keyword>
<dbReference type="PANTHER" id="PTHR11214">
    <property type="entry name" value="BETA-1,3-N-ACETYLGLUCOSAMINYLTRANSFERASE"/>
    <property type="match status" value="1"/>
</dbReference>
<evidence type="ECO:0000256" key="1">
    <source>
        <dbReference type="ARBA" id="ARBA00004323"/>
    </source>
</evidence>
<evidence type="ECO:0000313" key="12">
    <source>
        <dbReference type="EMBL" id="KAJ8922156.1"/>
    </source>
</evidence>
<keyword evidence="7" id="KW-1133">Transmembrane helix</keyword>
<keyword evidence="8 11" id="KW-0333">Golgi apparatus</keyword>
<organism evidence="12 13">
    <name type="scientific">Exocentrus adspersus</name>
    <dbReference type="NCBI Taxonomy" id="1586481"/>
    <lineage>
        <taxon>Eukaryota</taxon>
        <taxon>Metazoa</taxon>
        <taxon>Ecdysozoa</taxon>
        <taxon>Arthropoda</taxon>
        <taxon>Hexapoda</taxon>
        <taxon>Insecta</taxon>
        <taxon>Pterygota</taxon>
        <taxon>Neoptera</taxon>
        <taxon>Endopterygota</taxon>
        <taxon>Coleoptera</taxon>
        <taxon>Polyphaga</taxon>
        <taxon>Cucujiformia</taxon>
        <taxon>Chrysomeloidea</taxon>
        <taxon>Cerambycidae</taxon>
        <taxon>Lamiinae</taxon>
        <taxon>Acanthocinini</taxon>
        <taxon>Exocentrus</taxon>
    </lineage>
</organism>
<name>A0AAV8W6A7_9CUCU</name>
<evidence type="ECO:0000256" key="3">
    <source>
        <dbReference type="ARBA" id="ARBA00022676"/>
    </source>
</evidence>
<dbReference type="EMBL" id="JANEYG010000007">
    <property type="protein sequence ID" value="KAJ8922156.1"/>
    <property type="molecule type" value="Genomic_DNA"/>
</dbReference>
<comment type="caution">
    <text evidence="12">The sequence shown here is derived from an EMBL/GenBank/DDBJ whole genome shotgun (WGS) entry which is preliminary data.</text>
</comment>
<comment type="subcellular location">
    <subcellularLocation>
        <location evidence="1 11">Golgi apparatus membrane</location>
        <topology evidence="1 11">Single-pass type II membrane protein</topology>
    </subcellularLocation>
</comment>
<evidence type="ECO:0000256" key="6">
    <source>
        <dbReference type="ARBA" id="ARBA00022968"/>
    </source>
</evidence>
<reference evidence="12 13" key="1">
    <citation type="journal article" date="2023" name="Insect Mol. Biol.">
        <title>Genome sequencing provides insights into the evolution of gene families encoding plant cell wall-degrading enzymes in longhorned beetles.</title>
        <authorList>
            <person name="Shin N.R."/>
            <person name="Okamura Y."/>
            <person name="Kirsch R."/>
            <person name="Pauchet Y."/>
        </authorList>
    </citation>
    <scope>NUCLEOTIDE SEQUENCE [LARGE SCALE GENOMIC DNA]</scope>
    <source>
        <strain evidence="12">EAD_L_NR</strain>
    </source>
</reference>
<evidence type="ECO:0000256" key="11">
    <source>
        <dbReference type="RuleBase" id="RU363063"/>
    </source>
</evidence>
<evidence type="ECO:0000256" key="10">
    <source>
        <dbReference type="ARBA" id="ARBA00023180"/>
    </source>
</evidence>
<keyword evidence="9" id="KW-0472">Membrane</keyword>
<dbReference type="InterPro" id="IPR002659">
    <property type="entry name" value="Glyco_trans_31"/>
</dbReference>
<evidence type="ECO:0000256" key="9">
    <source>
        <dbReference type="ARBA" id="ARBA00023136"/>
    </source>
</evidence>
<dbReference type="GO" id="GO:0006493">
    <property type="term" value="P:protein O-linked glycosylation"/>
    <property type="evidence" value="ECO:0007669"/>
    <property type="project" value="TreeGrafter"/>
</dbReference>
<dbReference type="GO" id="GO:0000139">
    <property type="term" value="C:Golgi membrane"/>
    <property type="evidence" value="ECO:0007669"/>
    <property type="project" value="UniProtKB-SubCell"/>
</dbReference>
<dbReference type="PANTHER" id="PTHR11214:SF376">
    <property type="entry name" value="HEXOSYLTRANSFERASE"/>
    <property type="match status" value="1"/>
</dbReference>